<keyword evidence="6" id="KW-0805">Transcription regulation</keyword>
<keyword evidence="4" id="KW-0863">Zinc-finger</keyword>
<dbReference type="GO" id="GO:0000978">
    <property type="term" value="F:RNA polymerase II cis-regulatory region sequence-specific DNA binding"/>
    <property type="evidence" value="ECO:0007669"/>
    <property type="project" value="TreeGrafter"/>
</dbReference>
<dbReference type="PROSITE" id="PS00658">
    <property type="entry name" value="FORK_HEAD_2"/>
    <property type="match status" value="1"/>
</dbReference>
<evidence type="ECO:0000256" key="6">
    <source>
        <dbReference type="ARBA" id="ARBA00023015"/>
    </source>
</evidence>
<evidence type="ECO:0000256" key="3">
    <source>
        <dbReference type="ARBA" id="ARBA00022723"/>
    </source>
</evidence>
<dbReference type="Gene3D" id="1.10.10.10">
    <property type="entry name" value="Winged helix-like DNA-binding domain superfamily/Winged helix DNA-binding domain"/>
    <property type="match status" value="1"/>
</dbReference>
<dbReference type="InterPro" id="IPR030456">
    <property type="entry name" value="TF_fork_head_CS_2"/>
</dbReference>
<organism evidence="13 14">
    <name type="scientific">Dreissena polymorpha</name>
    <name type="common">Zebra mussel</name>
    <name type="synonym">Mytilus polymorpha</name>
    <dbReference type="NCBI Taxonomy" id="45954"/>
    <lineage>
        <taxon>Eukaryota</taxon>
        <taxon>Metazoa</taxon>
        <taxon>Spiralia</taxon>
        <taxon>Lophotrochozoa</taxon>
        <taxon>Mollusca</taxon>
        <taxon>Bivalvia</taxon>
        <taxon>Autobranchia</taxon>
        <taxon>Heteroconchia</taxon>
        <taxon>Euheterodonta</taxon>
        <taxon>Imparidentia</taxon>
        <taxon>Neoheterodontei</taxon>
        <taxon>Myida</taxon>
        <taxon>Dreissenoidea</taxon>
        <taxon>Dreissenidae</taxon>
        <taxon>Dreissena</taxon>
    </lineage>
</organism>
<dbReference type="Pfam" id="PF16159">
    <property type="entry name" value="FOXP-CC"/>
    <property type="match status" value="1"/>
</dbReference>
<evidence type="ECO:0000256" key="4">
    <source>
        <dbReference type="ARBA" id="ARBA00022771"/>
    </source>
</evidence>
<dbReference type="PANTHER" id="PTHR45796">
    <property type="entry name" value="FORKHEAD BOX P, ISOFORM C"/>
    <property type="match status" value="1"/>
</dbReference>
<evidence type="ECO:0000256" key="9">
    <source>
        <dbReference type="ARBA" id="ARBA00023242"/>
    </source>
</evidence>
<dbReference type="GO" id="GO:0008270">
    <property type="term" value="F:zinc ion binding"/>
    <property type="evidence" value="ECO:0007669"/>
    <property type="project" value="UniProtKB-KW"/>
</dbReference>
<dbReference type="InterPro" id="IPR047412">
    <property type="entry name" value="FH_FOXP1_P2"/>
</dbReference>
<evidence type="ECO:0000259" key="12">
    <source>
        <dbReference type="PROSITE" id="PS50039"/>
    </source>
</evidence>
<dbReference type="EMBL" id="JAIWYP010000001">
    <property type="protein sequence ID" value="KAH3893222.1"/>
    <property type="molecule type" value="Genomic_DNA"/>
</dbReference>
<keyword evidence="5" id="KW-0862">Zinc</keyword>
<dbReference type="PANTHER" id="PTHR45796:SF4">
    <property type="entry name" value="FORKHEAD BOX P, ISOFORM C"/>
    <property type="match status" value="1"/>
</dbReference>
<dbReference type="InterPro" id="IPR032354">
    <property type="entry name" value="FOXP-CC"/>
</dbReference>
<comment type="subcellular location">
    <subcellularLocation>
        <location evidence="1 10">Nucleus</location>
    </subcellularLocation>
</comment>
<name>A0A9D4S836_DREPO</name>
<sequence length="605" mass="66801">MGSLLGQLGGKMEEGNPLYKHGVCKWPGCDTSCTDMKAFTKHLTSEHILDDRNTAQARVQMQIVSQLEIQLTREKELLQAMMQHLHMQPHRPEAKMREPSPPKHKHLPCVPIPSSSHSTHKPVISSLPLMSQKMGPKTPLLSPSVSTGLPLLILPPQSPLSSTPVNQHSSSQPTTPTSAGLGPMRRRVSDKCNLPISAEIQRNRDFYKNTDVRPPFTYASLIRQAIIESENRQLTLNEVYQWFQNTFAYFRRNEATWKNAVRHNLSLHKCFMRVENVKGAVWTVDEAEFYKRRPQKLTGAVSNNVSFGNDGGIYSDALNASIRAAMESGGSIMGQQMTNGYLSEGVEDLSMKSYNSSASSLSKPGSPNREETYYSQGDMFSYQGDDMMEGEDSNQGLDLSPQSSRRTSLATTSSRSPQAESMNGEPGLVSSGYRLGIVEKECEPRLVAGGYRLGGGEKSNKTGLVFAGGYHQGISEKNGDSRLVAGMYQKGVDMKEETNYEIENSEESVGQNQAEKLNLCAKPGPNNQIEALNMKVDIKEERGVNGRMMDDACENVVENGVDRTGSRELGPSKSECQTTGEQNDFDLSMAYCHNNQIPVVSHSMT</sequence>
<feature type="region of interest" description="Disordered" evidence="11">
    <location>
        <begin position="380"/>
        <end position="428"/>
    </location>
</feature>
<proteinExistence type="predicted"/>
<dbReference type="FunFam" id="1.20.5.340:FF:000005">
    <property type="entry name" value="Forkhead box P1, isoform CRA_f"/>
    <property type="match status" value="1"/>
</dbReference>
<evidence type="ECO:0000256" key="8">
    <source>
        <dbReference type="ARBA" id="ARBA00023163"/>
    </source>
</evidence>
<keyword evidence="3" id="KW-0479">Metal-binding</keyword>
<evidence type="ECO:0000256" key="10">
    <source>
        <dbReference type="PROSITE-ProRule" id="PRU00089"/>
    </source>
</evidence>
<evidence type="ECO:0000256" key="5">
    <source>
        <dbReference type="ARBA" id="ARBA00022833"/>
    </source>
</evidence>
<dbReference type="PROSITE" id="PS50039">
    <property type="entry name" value="FORK_HEAD_3"/>
    <property type="match status" value="1"/>
</dbReference>
<dbReference type="Pfam" id="PF00250">
    <property type="entry name" value="Forkhead"/>
    <property type="match status" value="1"/>
</dbReference>
<evidence type="ECO:0000256" key="11">
    <source>
        <dbReference type="SAM" id="MobiDB-lite"/>
    </source>
</evidence>
<evidence type="ECO:0000256" key="7">
    <source>
        <dbReference type="ARBA" id="ARBA00023125"/>
    </source>
</evidence>
<feature type="region of interest" description="Disordered" evidence="11">
    <location>
        <begin position="156"/>
        <end position="186"/>
    </location>
</feature>
<feature type="compositionally biased region" description="Low complexity" evidence="11">
    <location>
        <begin position="156"/>
        <end position="178"/>
    </location>
</feature>
<dbReference type="SUPFAM" id="SSF46785">
    <property type="entry name" value="Winged helix' DNA-binding domain"/>
    <property type="match status" value="1"/>
</dbReference>
<reference evidence="13" key="1">
    <citation type="journal article" date="2019" name="bioRxiv">
        <title>The Genome of the Zebra Mussel, Dreissena polymorpha: A Resource for Invasive Species Research.</title>
        <authorList>
            <person name="McCartney M.A."/>
            <person name="Auch B."/>
            <person name="Kono T."/>
            <person name="Mallez S."/>
            <person name="Zhang Y."/>
            <person name="Obille A."/>
            <person name="Becker A."/>
            <person name="Abrahante J.E."/>
            <person name="Garbe J."/>
            <person name="Badalamenti J.P."/>
            <person name="Herman A."/>
            <person name="Mangelson H."/>
            <person name="Liachko I."/>
            <person name="Sullivan S."/>
            <person name="Sone E.D."/>
            <person name="Koren S."/>
            <person name="Silverstein K.A.T."/>
            <person name="Beckman K.B."/>
            <person name="Gohl D.M."/>
        </authorList>
    </citation>
    <scope>NUCLEOTIDE SEQUENCE</scope>
    <source>
        <strain evidence="13">Duluth1</strain>
        <tissue evidence="13">Whole animal</tissue>
    </source>
</reference>
<feature type="compositionally biased region" description="Low complexity" evidence="11">
    <location>
        <begin position="403"/>
        <end position="416"/>
    </location>
</feature>
<keyword evidence="9 10" id="KW-0539">Nucleus</keyword>
<evidence type="ECO:0000256" key="2">
    <source>
        <dbReference type="ARBA" id="ARBA00022491"/>
    </source>
</evidence>
<dbReference type="GO" id="GO:0005634">
    <property type="term" value="C:nucleus"/>
    <property type="evidence" value="ECO:0007669"/>
    <property type="project" value="UniProtKB-SubCell"/>
</dbReference>
<keyword evidence="7 10" id="KW-0238">DNA-binding</keyword>
<reference evidence="13" key="2">
    <citation type="submission" date="2020-11" db="EMBL/GenBank/DDBJ databases">
        <authorList>
            <person name="McCartney M.A."/>
            <person name="Auch B."/>
            <person name="Kono T."/>
            <person name="Mallez S."/>
            <person name="Becker A."/>
            <person name="Gohl D.M."/>
            <person name="Silverstein K.A.T."/>
            <person name="Koren S."/>
            <person name="Bechman K.B."/>
            <person name="Herman A."/>
            <person name="Abrahante J.E."/>
            <person name="Garbe J."/>
        </authorList>
    </citation>
    <scope>NUCLEOTIDE SEQUENCE</scope>
    <source>
        <strain evidence="13">Duluth1</strain>
        <tissue evidence="13">Whole animal</tissue>
    </source>
</reference>
<dbReference type="CDD" id="cd20065">
    <property type="entry name" value="FH_FOXP2"/>
    <property type="match status" value="1"/>
</dbReference>
<dbReference type="InterPro" id="IPR050998">
    <property type="entry name" value="FOXP"/>
</dbReference>
<dbReference type="GO" id="GO:0000981">
    <property type="term" value="F:DNA-binding transcription factor activity, RNA polymerase II-specific"/>
    <property type="evidence" value="ECO:0007669"/>
    <property type="project" value="TreeGrafter"/>
</dbReference>
<gene>
    <name evidence="13" type="ORF">DPMN_017365</name>
</gene>
<evidence type="ECO:0000313" key="13">
    <source>
        <dbReference type="EMBL" id="KAH3893222.1"/>
    </source>
</evidence>
<dbReference type="InterPro" id="IPR036388">
    <property type="entry name" value="WH-like_DNA-bd_sf"/>
</dbReference>
<keyword evidence="8" id="KW-0804">Transcription</keyword>
<protein>
    <recommendedName>
        <fullName evidence="12">Fork-head domain-containing protein</fullName>
    </recommendedName>
</protein>
<keyword evidence="14" id="KW-1185">Reference proteome</keyword>
<evidence type="ECO:0000256" key="1">
    <source>
        <dbReference type="ARBA" id="ARBA00004123"/>
    </source>
</evidence>
<feature type="compositionally biased region" description="Polar residues" evidence="11">
    <location>
        <begin position="393"/>
        <end position="402"/>
    </location>
</feature>
<dbReference type="PRINTS" id="PR00053">
    <property type="entry name" value="FORKHEAD"/>
</dbReference>
<dbReference type="SMART" id="SM00339">
    <property type="entry name" value="FH"/>
    <property type="match status" value="1"/>
</dbReference>
<feature type="DNA-binding region" description="Fork-head" evidence="10">
    <location>
        <begin position="213"/>
        <end position="287"/>
    </location>
</feature>
<dbReference type="Proteomes" id="UP000828390">
    <property type="component" value="Unassembled WGS sequence"/>
</dbReference>
<dbReference type="Gene3D" id="1.20.5.340">
    <property type="match status" value="1"/>
</dbReference>
<keyword evidence="2" id="KW-0678">Repressor</keyword>
<accession>A0A9D4S836</accession>
<evidence type="ECO:0000313" key="14">
    <source>
        <dbReference type="Proteomes" id="UP000828390"/>
    </source>
</evidence>
<comment type="caution">
    <text evidence="13">The sequence shown here is derived from an EMBL/GenBank/DDBJ whole genome shotgun (WGS) entry which is preliminary data.</text>
</comment>
<dbReference type="InterPro" id="IPR036390">
    <property type="entry name" value="WH_DNA-bd_sf"/>
</dbReference>
<dbReference type="FunFam" id="1.10.10.10:FF:000010">
    <property type="entry name" value="Forkhead box P2 isoform B"/>
    <property type="match status" value="1"/>
</dbReference>
<dbReference type="InterPro" id="IPR001766">
    <property type="entry name" value="Fork_head_dom"/>
</dbReference>
<feature type="domain" description="Fork-head" evidence="12">
    <location>
        <begin position="213"/>
        <end position="287"/>
    </location>
</feature>
<dbReference type="AlphaFoldDB" id="A0A9D4S836"/>